<dbReference type="GO" id="GO:0008270">
    <property type="term" value="F:zinc ion binding"/>
    <property type="evidence" value="ECO:0007669"/>
    <property type="project" value="InterPro"/>
</dbReference>
<dbReference type="Gene3D" id="3.90.180.10">
    <property type="entry name" value="Medium-chain alcohol dehydrogenases, catalytic domain"/>
    <property type="match status" value="1"/>
</dbReference>
<evidence type="ECO:0000259" key="5">
    <source>
        <dbReference type="SMART" id="SM00829"/>
    </source>
</evidence>
<evidence type="ECO:0000256" key="2">
    <source>
        <dbReference type="ARBA" id="ARBA00022833"/>
    </source>
</evidence>
<evidence type="ECO:0000256" key="1">
    <source>
        <dbReference type="ARBA" id="ARBA00022723"/>
    </source>
</evidence>
<organism evidence="6 7">
    <name type="scientific">Lientehia hominis</name>
    <dbReference type="NCBI Taxonomy" id="2897778"/>
    <lineage>
        <taxon>Bacteria</taxon>
        <taxon>Bacillati</taxon>
        <taxon>Bacillota</taxon>
        <taxon>Clostridia</taxon>
        <taxon>Lachnospirales</taxon>
        <taxon>Lachnospiraceae</taxon>
        <taxon>Lientehia</taxon>
    </lineage>
</organism>
<evidence type="ECO:0000313" key="7">
    <source>
        <dbReference type="Proteomes" id="UP001299265"/>
    </source>
</evidence>
<accession>A0AAP2W892</accession>
<dbReference type="PANTHER" id="PTHR43401">
    <property type="entry name" value="L-THREONINE 3-DEHYDROGENASE"/>
    <property type="match status" value="1"/>
</dbReference>
<sequence length="365" mass="40635">MNLPKTMKAVMAYGRNDYAFLEDAPVPQIENPDDIILKIDACGICGSDVMWYQGADSFWGNEKEKGPMEPPVIPGHEYTGTIVAMGTGAASKGYALGERVVADMIKFCGDCFYCKRGEYNMCENQRNFGHQSDVNGAFAEYMRIPEGTVVYRLPADMPLDKAVLIEPFCCAMHGVERAGITKEDLVVISGMGCIGLAMVSIAKKYEPRMIVGLEMNPARIELAKKFGCDLVLNPKETDVVKRVKELTEGRGCDVYLEVAAHPSSVYQGLDMIRKKGRFVQFSALPEEITYDWTIIGDRKELDIYGSYTSCHCFEKVIRGLYDGSLKSEGMITHRYPLEQFLAAVEKAARKEPDVIKIVMTMDGKE</sequence>
<comment type="similarity">
    <text evidence="4">Belongs to the zinc-containing alcohol dehydrogenase family.</text>
</comment>
<dbReference type="InterPro" id="IPR013154">
    <property type="entry name" value="ADH-like_N"/>
</dbReference>
<evidence type="ECO:0000256" key="4">
    <source>
        <dbReference type="RuleBase" id="RU361277"/>
    </source>
</evidence>
<dbReference type="Proteomes" id="UP001299265">
    <property type="component" value="Unassembled WGS sequence"/>
</dbReference>
<dbReference type="GO" id="GO:0016491">
    <property type="term" value="F:oxidoreductase activity"/>
    <property type="evidence" value="ECO:0007669"/>
    <property type="project" value="UniProtKB-KW"/>
</dbReference>
<dbReference type="PANTHER" id="PTHR43401:SF2">
    <property type="entry name" value="L-THREONINE 3-DEHYDROGENASE"/>
    <property type="match status" value="1"/>
</dbReference>
<dbReference type="SUPFAM" id="SSF51735">
    <property type="entry name" value="NAD(P)-binding Rossmann-fold domains"/>
    <property type="match status" value="1"/>
</dbReference>
<feature type="domain" description="Enoyl reductase (ER)" evidence="5">
    <location>
        <begin position="14"/>
        <end position="359"/>
    </location>
</feature>
<dbReference type="Gene3D" id="3.40.50.720">
    <property type="entry name" value="NAD(P)-binding Rossmann-like Domain"/>
    <property type="match status" value="1"/>
</dbReference>
<proteinExistence type="inferred from homology"/>
<dbReference type="RefSeq" id="WP_231061808.1">
    <property type="nucleotide sequence ID" value="NZ_JAJNOR010000001.1"/>
</dbReference>
<evidence type="ECO:0000313" key="6">
    <source>
        <dbReference type="EMBL" id="MCD2491905.1"/>
    </source>
</evidence>
<dbReference type="InterPro" id="IPR002328">
    <property type="entry name" value="ADH_Zn_CS"/>
</dbReference>
<dbReference type="InterPro" id="IPR020843">
    <property type="entry name" value="ER"/>
</dbReference>
<dbReference type="PROSITE" id="PS00059">
    <property type="entry name" value="ADH_ZINC"/>
    <property type="match status" value="1"/>
</dbReference>
<dbReference type="SMART" id="SM00829">
    <property type="entry name" value="PKS_ER"/>
    <property type="match status" value="1"/>
</dbReference>
<dbReference type="Pfam" id="PF00107">
    <property type="entry name" value="ADH_zinc_N"/>
    <property type="match status" value="1"/>
</dbReference>
<dbReference type="InterPro" id="IPR011032">
    <property type="entry name" value="GroES-like_sf"/>
</dbReference>
<dbReference type="SUPFAM" id="SSF50129">
    <property type="entry name" value="GroES-like"/>
    <property type="match status" value="1"/>
</dbReference>
<dbReference type="Pfam" id="PF08240">
    <property type="entry name" value="ADH_N"/>
    <property type="match status" value="1"/>
</dbReference>
<comment type="caution">
    <text evidence="6">The sequence shown here is derived from an EMBL/GenBank/DDBJ whole genome shotgun (WGS) entry which is preliminary data.</text>
</comment>
<gene>
    <name evidence="6" type="ORF">LQE92_04600</name>
</gene>
<keyword evidence="2 4" id="KW-0862">Zinc</keyword>
<keyword evidence="1 4" id="KW-0479">Metal-binding</keyword>
<dbReference type="AlphaFoldDB" id="A0AAP2W892"/>
<dbReference type="EMBL" id="JAJNOR010000001">
    <property type="protein sequence ID" value="MCD2491905.1"/>
    <property type="molecule type" value="Genomic_DNA"/>
</dbReference>
<dbReference type="InterPro" id="IPR036291">
    <property type="entry name" value="NAD(P)-bd_dom_sf"/>
</dbReference>
<dbReference type="InterPro" id="IPR013149">
    <property type="entry name" value="ADH-like_C"/>
</dbReference>
<reference evidence="6 7" key="1">
    <citation type="submission" date="2021-11" db="EMBL/GenBank/DDBJ databases">
        <title>Lacrimispora sp. nov. NSJ-141 isolated from human feces.</title>
        <authorList>
            <person name="Abdugheni R."/>
        </authorList>
    </citation>
    <scope>NUCLEOTIDE SEQUENCE [LARGE SCALE GENOMIC DNA]</scope>
    <source>
        <strain evidence="6 7">NSJ-141</strain>
    </source>
</reference>
<name>A0AAP2W892_9FIRM</name>
<dbReference type="InterPro" id="IPR050129">
    <property type="entry name" value="Zn_alcohol_dh"/>
</dbReference>
<evidence type="ECO:0000256" key="3">
    <source>
        <dbReference type="ARBA" id="ARBA00023002"/>
    </source>
</evidence>
<keyword evidence="3" id="KW-0560">Oxidoreductase</keyword>
<keyword evidence="7" id="KW-1185">Reference proteome</keyword>
<comment type="cofactor">
    <cofactor evidence="4">
        <name>Zn(2+)</name>
        <dbReference type="ChEBI" id="CHEBI:29105"/>
    </cofactor>
</comment>
<protein>
    <submittedName>
        <fullName evidence="6">Alcohol dehydrogenase catalytic domain-containing protein</fullName>
    </submittedName>
</protein>